<keyword evidence="1" id="KW-1133">Transmembrane helix</keyword>
<dbReference type="Proteomes" id="UP000095287">
    <property type="component" value="Unplaced"/>
</dbReference>
<protein>
    <submittedName>
        <fullName evidence="3">Transmembrane protein</fullName>
    </submittedName>
</protein>
<keyword evidence="1" id="KW-0812">Transmembrane</keyword>
<dbReference type="WBParaSite" id="L893_g16871.t1">
    <property type="protein sequence ID" value="L893_g16871.t1"/>
    <property type="gene ID" value="L893_g16871"/>
</dbReference>
<keyword evidence="1" id="KW-0472">Membrane</keyword>
<keyword evidence="2" id="KW-1185">Reference proteome</keyword>
<accession>A0A1I7YJX6</accession>
<evidence type="ECO:0000313" key="2">
    <source>
        <dbReference type="Proteomes" id="UP000095287"/>
    </source>
</evidence>
<feature type="transmembrane region" description="Helical" evidence="1">
    <location>
        <begin position="41"/>
        <end position="65"/>
    </location>
</feature>
<reference evidence="3" key="1">
    <citation type="submission" date="2016-11" db="UniProtKB">
        <authorList>
            <consortium name="WormBaseParasite"/>
        </authorList>
    </citation>
    <scope>IDENTIFICATION</scope>
</reference>
<proteinExistence type="predicted"/>
<organism evidence="2 3">
    <name type="scientific">Steinernema glaseri</name>
    <dbReference type="NCBI Taxonomy" id="37863"/>
    <lineage>
        <taxon>Eukaryota</taxon>
        <taxon>Metazoa</taxon>
        <taxon>Ecdysozoa</taxon>
        <taxon>Nematoda</taxon>
        <taxon>Chromadorea</taxon>
        <taxon>Rhabditida</taxon>
        <taxon>Tylenchina</taxon>
        <taxon>Panagrolaimomorpha</taxon>
        <taxon>Strongyloidoidea</taxon>
        <taxon>Steinernematidae</taxon>
        <taxon>Steinernema</taxon>
    </lineage>
</organism>
<sequence length="86" mass="10183">MSWWETIVVRRDENNLQFMNVSHTAEIVFRNMNDKDQIGTLVVQIAFALVAIVLIVKCCMCTFNVCRNRWTAEKKAGREEFDEEYY</sequence>
<name>A0A1I7YJX6_9BILA</name>
<dbReference type="AlphaFoldDB" id="A0A1I7YJX6"/>
<evidence type="ECO:0000256" key="1">
    <source>
        <dbReference type="SAM" id="Phobius"/>
    </source>
</evidence>
<evidence type="ECO:0000313" key="3">
    <source>
        <dbReference type="WBParaSite" id="L893_g16871.t1"/>
    </source>
</evidence>